<proteinExistence type="inferred from homology"/>
<dbReference type="OrthoDB" id="1858282at2759"/>
<accession>A0A2U1NSB2</accession>
<dbReference type="GO" id="GO:0008283">
    <property type="term" value="P:cell population proliferation"/>
    <property type="evidence" value="ECO:0007669"/>
    <property type="project" value="UniProtKB-UniRule"/>
</dbReference>
<evidence type="ECO:0000256" key="5">
    <source>
        <dbReference type="ARBA" id="ARBA00022641"/>
    </source>
</evidence>
<comment type="PTM">
    <text evidence="9">Sulfation is important for activity and for the binding to a putative membrane receptor.</text>
</comment>
<dbReference type="InterPro" id="IPR009438">
    <property type="entry name" value="Phytosulfokine"/>
</dbReference>
<reference evidence="10 11" key="1">
    <citation type="journal article" date="2018" name="Mol. Plant">
        <title>The genome of Artemisia annua provides insight into the evolution of Asteraceae family and artemisinin biosynthesis.</title>
        <authorList>
            <person name="Shen Q."/>
            <person name="Zhang L."/>
            <person name="Liao Z."/>
            <person name="Wang S."/>
            <person name="Yan T."/>
            <person name="Shi P."/>
            <person name="Liu M."/>
            <person name="Fu X."/>
            <person name="Pan Q."/>
            <person name="Wang Y."/>
            <person name="Lv Z."/>
            <person name="Lu X."/>
            <person name="Zhang F."/>
            <person name="Jiang W."/>
            <person name="Ma Y."/>
            <person name="Chen M."/>
            <person name="Hao X."/>
            <person name="Li L."/>
            <person name="Tang Y."/>
            <person name="Lv G."/>
            <person name="Zhou Y."/>
            <person name="Sun X."/>
            <person name="Brodelius P.E."/>
            <person name="Rose J.K.C."/>
            <person name="Tang K."/>
        </authorList>
    </citation>
    <scope>NUCLEOTIDE SEQUENCE [LARGE SCALE GENOMIC DNA]</scope>
    <source>
        <strain evidence="11">cv. Huhao1</strain>
        <tissue evidence="10">Leaf</tissue>
    </source>
</reference>
<dbReference type="AlphaFoldDB" id="A0A2U1NSB2"/>
<comment type="similarity">
    <text evidence="2 9">Belongs to the phytosulfokine family.</text>
</comment>
<name>A0A2U1NSB2_ARTAN</name>
<feature type="chain" id="PRO_5031607266" description="Phytosulfokine" evidence="9">
    <location>
        <begin position="21"/>
        <end position="85"/>
    </location>
</feature>
<dbReference type="PANTHER" id="PTHR33285">
    <property type="entry name" value="PHYTOSULFOKINES 3"/>
    <property type="match status" value="1"/>
</dbReference>
<evidence type="ECO:0000256" key="7">
    <source>
        <dbReference type="ARBA" id="ARBA00022782"/>
    </source>
</evidence>
<dbReference type="EMBL" id="PKPP01002276">
    <property type="protein sequence ID" value="PWA76367.1"/>
    <property type="molecule type" value="Genomic_DNA"/>
</dbReference>
<dbReference type="STRING" id="35608.A0A2U1NSB2"/>
<comment type="caution">
    <text evidence="10">The sequence shown here is derived from an EMBL/GenBank/DDBJ whole genome shotgun (WGS) entry which is preliminary data.</text>
</comment>
<comment type="function">
    <text evidence="9">Promotes plant cell differentiation, organogenesis and somatic embryogenesis as well as cell proliferation.</text>
</comment>
<feature type="signal peptide" evidence="9">
    <location>
        <begin position="1"/>
        <end position="20"/>
    </location>
</feature>
<dbReference type="Proteomes" id="UP000245207">
    <property type="component" value="Unassembled WGS sequence"/>
</dbReference>
<keyword evidence="5 9" id="KW-0765">Sulfation</keyword>
<dbReference type="GO" id="GO:0005576">
    <property type="term" value="C:extracellular region"/>
    <property type="evidence" value="ECO:0007669"/>
    <property type="project" value="UniProtKB-SubCell"/>
</dbReference>
<evidence type="ECO:0000313" key="10">
    <source>
        <dbReference type="EMBL" id="PWA76367.1"/>
    </source>
</evidence>
<evidence type="ECO:0000313" key="11">
    <source>
        <dbReference type="Proteomes" id="UP000245207"/>
    </source>
</evidence>
<dbReference type="Pfam" id="PF06404">
    <property type="entry name" value="PSK"/>
    <property type="match status" value="1"/>
</dbReference>
<evidence type="ECO:0000256" key="6">
    <source>
        <dbReference type="ARBA" id="ARBA00022729"/>
    </source>
</evidence>
<evidence type="ECO:0000256" key="3">
    <source>
        <dbReference type="ARBA" id="ARBA00022473"/>
    </source>
</evidence>
<evidence type="ECO:0000256" key="9">
    <source>
        <dbReference type="RuleBase" id="RU368031"/>
    </source>
</evidence>
<protein>
    <recommendedName>
        <fullName evidence="9">Phytosulfokine</fullName>
    </recommendedName>
    <component>
        <recommendedName>
            <fullName evidence="9">Phytosulfokine-alpha</fullName>
            <shortName evidence="9">PSK-alpha</shortName>
            <shortName evidence="9">Phytosulfokine-a</shortName>
        </recommendedName>
    </component>
    <component>
        <recommendedName>
            <fullName evidence="9">Phytosulfokine-beta</fullName>
            <shortName evidence="9">PSK-beta</shortName>
            <shortName evidence="9">Phytosulfokine-b</shortName>
        </recommendedName>
    </component>
</protein>
<keyword evidence="6 9" id="KW-0732">Signal</keyword>
<organism evidence="10 11">
    <name type="scientific">Artemisia annua</name>
    <name type="common">Sweet wormwood</name>
    <dbReference type="NCBI Taxonomy" id="35608"/>
    <lineage>
        <taxon>Eukaryota</taxon>
        <taxon>Viridiplantae</taxon>
        <taxon>Streptophyta</taxon>
        <taxon>Embryophyta</taxon>
        <taxon>Tracheophyta</taxon>
        <taxon>Spermatophyta</taxon>
        <taxon>Magnoliopsida</taxon>
        <taxon>eudicotyledons</taxon>
        <taxon>Gunneridae</taxon>
        <taxon>Pentapetalae</taxon>
        <taxon>asterids</taxon>
        <taxon>campanulids</taxon>
        <taxon>Asterales</taxon>
        <taxon>Asteraceae</taxon>
        <taxon>Asteroideae</taxon>
        <taxon>Anthemideae</taxon>
        <taxon>Artemisiinae</taxon>
        <taxon>Artemisia</taxon>
    </lineage>
</organism>
<comment type="PTM">
    <text evidence="9">PSK-alpha is produced by endopeptidase digestion. PSK-beta is produced from PSK-alpha by exopeptidase digestion.</text>
</comment>
<keyword evidence="8 9" id="KW-0339">Growth factor</keyword>
<evidence type="ECO:0000256" key="1">
    <source>
        <dbReference type="ARBA" id="ARBA00004613"/>
    </source>
</evidence>
<gene>
    <name evidence="10" type="ORF">CTI12_AA235340</name>
</gene>
<keyword evidence="7 9" id="KW-0221">Differentiation</keyword>
<evidence type="ECO:0000256" key="2">
    <source>
        <dbReference type="ARBA" id="ARBA00010781"/>
    </source>
</evidence>
<dbReference type="PANTHER" id="PTHR33285:SF55">
    <property type="entry name" value="PHYTOSULFOKINES 3"/>
    <property type="match status" value="1"/>
</dbReference>
<dbReference type="GO" id="GO:0030154">
    <property type="term" value="P:cell differentiation"/>
    <property type="evidence" value="ECO:0007669"/>
    <property type="project" value="UniProtKB-UniRule"/>
</dbReference>
<evidence type="ECO:0000256" key="4">
    <source>
        <dbReference type="ARBA" id="ARBA00022525"/>
    </source>
</evidence>
<keyword evidence="4 9" id="KW-0964">Secreted</keyword>
<comment type="subcellular location">
    <subcellularLocation>
        <location evidence="1 9">Secreted</location>
    </subcellularLocation>
</comment>
<sequence>MSKAITLFLIVALLLSSTLSYDARPIKTIPKAATSAPTTTTTIVTKSENKDDVDETCEGVRKEECLTRRTLAAHLDYIYTQDKNP</sequence>
<evidence type="ECO:0000256" key="8">
    <source>
        <dbReference type="ARBA" id="ARBA00023030"/>
    </source>
</evidence>
<keyword evidence="11" id="KW-1185">Reference proteome</keyword>
<keyword evidence="3 9" id="KW-0217">Developmental protein</keyword>
<dbReference type="GO" id="GO:0008083">
    <property type="term" value="F:growth factor activity"/>
    <property type="evidence" value="ECO:0007669"/>
    <property type="project" value="UniProtKB-UniRule"/>
</dbReference>